<dbReference type="FunFam" id="3.90.570.10:FF:000001">
    <property type="entry name" value="Amyloid beta A4 protein"/>
    <property type="match status" value="1"/>
</dbReference>
<evidence type="ECO:0000256" key="9">
    <source>
        <dbReference type="ARBA" id="ARBA00023180"/>
    </source>
</evidence>
<keyword evidence="5 12" id="KW-1133">Transmembrane helix</keyword>
<dbReference type="InterPro" id="IPR036176">
    <property type="entry name" value="E2_sf"/>
</dbReference>
<dbReference type="Pfam" id="PF10515">
    <property type="entry name" value="APP_amyloid"/>
    <property type="match status" value="1"/>
</dbReference>
<dbReference type="InterPro" id="IPR020901">
    <property type="entry name" value="Prtase_inh_Kunz-CS"/>
</dbReference>
<evidence type="ECO:0000256" key="10">
    <source>
        <dbReference type="PROSITE-ProRule" id="PRU01217"/>
    </source>
</evidence>
<keyword evidence="2 12" id="KW-0812">Transmembrane</keyword>
<dbReference type="PROSITE" id="PS51870">
    <property type="entry name" value="APP_E2"/>
    <property type="match status" value="1"/>
</dbReference>
<dbReference type="GO" id="GO:0004867">
    <property type="term" value="F:serine-type endopeptidase inhibitor activity"/>
    <property type="evidence" value="ECO:0007669"/>
    <property type="project" value="InterPro"/>
</dbReference>
<evidence type="ECO:0000256" key="11">
    <source>
        <dbReference type="SAM" id="MobiDB-lite"/>
    </source>
</evidence>
<feature type="region of interest" description="CuBD subdomain" evidence="10">
    <location>
        <begin position="128"/>
        <end position="186"/>
    </location>
</feature>
<keyword evidence="6" id="KW-0186">Copper</keyword>
<organism evidence="17 18">
    <name type="scientific">Oryzias latipes</name>
    <name type="common">Japanese rice fish</name>
    <name type="synonym">Japanese killifish</name>
    <dbReference type="NCBI Taxonomy" id="8090"/>
    <lineage>
        <taxon>Eukaryota</taxon>
        <taxon>Metazoa</taxon>
        <taxon>Chordata</taxon>
        <taxon>Craniata</taxon>
        <taxon>Vertebrata</taxon>
        <taxon>Euteleostomi</taxon>
        <taxon>Actinopterygii</taxon>
        <taxon>Neopterygii</taxon>
        <taxon>Teleostei</taxon>
        <taxon>Neoteleostei</taxon>
        <taxon>Acanthomorphata</taxon>
        <taxon>Ovalentaria</taxon>
        <taxon>Atherinomorphae</taxon>
        <taxon>Beloniformes</taxon>
        <taxon>Adrianichthyidae</taxon>
        <taxon>Oryziinae</taxon>
        <taxon>Oryzias</taxon>
    </lineage>
</organism>
<dbReference type="InterPro" id="IPR019744">
    <property type="entry name" value="APP_CUBD_CS"/>
</dbReference>
<dbReference type="Gene3D" id="3.90.570.10">
    <property type="entry name" value="Amyloidogenic glycoprotein, heparin-binding domain"/>
    <property type="match status" value="1"/>
</dbReference>
<dbReference type="Gene3D" id="3.30.1490.140">
    <property type="entry name" value="Amyloidogenic glycoprotein, copper-binding domain"/>
    <property type="match status" value="1"/>
</dbReference>
<dbReference type="InterPro" id="IPR036454">
    <property type="entry name" value="Amyloid_glyco_heparin-bd_sf"/>
</dbReference>
<dbReference type="InterPro" id="IPR019543">
    <property type="entry name" value="APP_amyloid_C"/>
</dbReference>
<dbReference type="AlphaFoldDB" id="A0A3P9L4V7"/>
<protein>
    <submittedName>
        <fullName evidence="17">Amyloid beta (A4) precursor-like protein 2</fullName>
    </submittedName>
</protein>
<dbReference type="PROSITE" id="PS00280">
    <property type="entry name" value="BPTI_KUNITZ_1"/>
    <property type="match status" value="1"/>
</dbReference>
<dbReference type="PROSITE" id="PS00320">
    <property type="entry name" value="APP_INTRA"/>
    <property type="match status" value="1"/>
</dbReference>
<dbReference type="InterPro" id="IPR015849">
    <property type="entry name" value="Amyloid_glyco_heparin-bd"/>
</dbReference>
<comment type="subcellular location">
    <subcellularLocation>
        <location evidence="1">Membrane</location>
        <topology evidence="1">Single-pass type I membrane protein</topology>
    </subcellularLocation>
</comment>
<feature type="chain" id="PRO_5018318238" evidence="13">
    <location>
        <begin position="18"/>
        <end position="729"/>
    </location>
</feature>
<evidence type="ECO:0000256" key="4">
    <source>
        <dbReference type="ARBA" id="ARBA00022729"/>
    </source>
</evidence>
<dbReference type="PANTHER" id="PTHR23103:SF14">
    <property type="entry name" value="AMYLOID BETA PRECURSOR LIKE PROTEIN 2"/>
    <property type="match status" value="1"/>
</dbReference>
<dbReference type="InterPro" id="IPR008155">
    <property type="entry name" value="Amyloid_glyco"/>
</dbReference>
<evidence type="ECO:0000259" key="15">
    <source>
        <dbReference type="PROSITE" id="PS51869"/>
    </source>
</evidence>
<name>A0A3P9L4V7_ORYLA</name>
<dbReference type="InterPro" id="IPR024329">
    <property type="entry name" value="Amyloid_glyco_E2_domain"/>
</dbReference>
<dbReference type="Gene3D" id="6.10.250.1670">
    <property type="match status" value="1"/>
</dbReference>
<dbReference type="FunFam" id="1.20.120.770:FF:000001">
    <property type="entry name" value="Amyloid beta A4 protein-like isoform 1"/>
    <property type="match status" value="1"/>
</dbReference>
<feature type="region of interest" description="Disordered" evidence="11">
    <location>
        <begin position="192"/>
        <end position="256"/>
    </location>
</feature>
<dbReference type="PROSITE" id="PS00319">
    <property type="entry name" value="APP_CUBD"/>
    <property type="match status" value="1"/>
</dbReference>
<dbReference type="PRINTS" id="PR00759">
    <property type="entry name" value="BASICPTASE"/>
</dbReference>
<evidence type="ECO:0000259" key="14">
    <source>
        <dbReference type="PROSITE" id="PS50279"/>
    </source>
</evidence>
<dbReference type="SUPFAM" id="SSF57362">
    <property type="entry name" value="BPTI-like"/>
    <property type="match status" value="1"/>
</dbReference>
<feature type="transmembrane region" description="Helical" evidence="12">
    <location>
        <begin position="661"/>
        <end position="682"/>
    </location>
</feature>
<dbReference type="FunFam" id="4.10.410.10:FF:000003">
    <property type="entry name" value="amyloid-like protein 2 isoform X1"/>
    <property type="match status" value="1"/>
</dbReference>
<reference evidence="17" key="3">
    <citation type="submission" date="2025-08" db="UniProtKB">
        <authorList>
            <consortium name="Ensembl"/>
        </authorList>
    </citation>
    <scope>IDENTIFICATION</scope>
    <source>
        <strain evidence="17">HNI</strain>
    </source>
</reference>
<dbReference type="GO" id="GO:0046914">
    <property type="term" value="F:transition metal ion binding"/>
    <property type="evidence" value="ECO:0007669"/>
    <property type="project" value="InterPro"/>
</dbReference>
<feature type="disulfide bond" evidence="10">
    <location>
        <begin position="141"/>
        <end position="171"/>
    </location>
</feature>
<dbReference type="InterPro" id="IPR011993">
    <property type="entry name" value="PH-like_dom_sf"/>
</dbReference>
<evidence type="ECO:0000313" key="18">
    <source>
        <dbReference type="Proteomes" id="UP000265180"/>
    </source>
</evidence>
<dbReference type="PROSITE" id="PS51869">
    <property type="entry name" value="APP_E1"/>
    <property type="match status" value="1"/>
</dbReference>
<feature type="disulfide bond" evidence="10">
    <location>
        <begin position="155"/>
        <end position="183"/>
    </location>
</feature>
<dbReference type="PANTHER" id="PTHR23103">
    <property type="entry name" value="ALZHEIMER'S DISEASE BETA-AMYLOID RELATED"/>
    <property type="match status" value="1"/>
</dbReference>
<keyword evidence="4 13" id="KW-0732">Signal</keyword>
<comment type="caution">
    <text evidence="10">Lacks conserved residue(s) required for the propagation of feature annotation.</text>
</comment>
<dbReference type="InterPro" id="IPR011178">
    <property type="entry name" value="Amyloid_glyco_Cu-bd"/>
</dbReference>
<dbReference type="Gene3D" id="1.20.120.770">
    <property type="entry name" value="Amyloid precursor protein, E2 domain"/>
    <property type="match status" value="1"/>
</dbReference>
<evidence type="ECO:0000256" key="8">
    <source>
        <dbReference type="ARBA" id="ARBA00023157"/>
    </source>
</evidence>
<dbReference type="InterPro" id="IPR008154">
    <property type="entry name" value="Amyloid_glyco_extra"/>
</dbReference>
<feature type="domain" description="E2" evidence="16">
    <location>
        <begin position="345"/>
        <end position="536"/>
    </location>
</feature>
<evidence type="ECO:0000256" key="13">
    <source>
        <dbReference type="SAM" id="SignalP"/>
    </source>
</evidence>
<dbReference type="PRINTS" id="PR00203">
    <property type="entry name" value="AMYLOIDA4"/>
</dbReference>
<dbReference type="SMART" id="SM00131">
    <property type="entry name" value="KU"/>
    <property type="match status" value="1"/>
</dbReference>
<reference evidence="17" key="4">
    <citation type="submission" date="2025-09" db="UniProtKB">
        <authorList>
            <consortium name="Ensembl"/>
        </authorList>
    </citation>
    <scope>IDENTIFICATION</scope>
    <source>
        <strain evidence="17">HNI</strain>
    </source>
</reference>
<dbReference type="GO" id="GO:0012505">
    <property type="term" value="C:endomembrane system"/>
    <property type="evidence" value="ECO:0007669"/>
    <property type="project" value="UniProtKB-ARBA"/>
</dbReference>
<feature type="disulfide bond" evidence="10">
    <location>
        <begin position="130"/>
        <end position="184"/>
    </location>
</feature>
<feature type="domain" description="E1" evidence="15">
    <location>
        <begin position="25"/>
        <end position="186"/>
    </location>
</feature>
<evidence type="ECO:0000256" key="1">
    <source>
        <dbReference type="ARBA" id="ARBA00004479"/>
    </source>
</evidence>
<dbReference type="InterPro" id="IPR002223">
    <property type="entry name" value="Kunitz_BPTI"/>
</dbReference>
<keyword evidence="3" id="KW-0479">Metal-binding</keyword>
<feature type="disulfide bond" evidence="10">
    <location>
        <begin position="95"/>
        <end position="102"/>
    </location>
</feature>
<dbReference type="SUPFAM" id="SSF56491">
    <property type="entry name" value="A heparin-binding domain"/>
    <property type="match status" value="1"/>
</dbReference>
<evidence type="ECO:0000313" key="17">
    <source>
        <dbReference type="Ensembl" id="ENSORLP00020015730.1"/>
    </source>
</evidence>
<dbReference type="SUPFAM" id="SSF89811">
    <property type="entry name" value="Amyloid beta a4 protein copper binding domain (domain 2)"/>
    <property type="match status" value="1"/>
</dbReference>
<dbReference type="GO" id="GO:0008201">
    <property type="term" value="F:heparin binding"/>
    <property type="evidence" value="ECO:0007669"/>
    <property type="project" value="UniProtKB-UniRule"/>
</dbReference>
<dbReference type="Proteomes" id="UP000265180">
    <property type="component" value="Chromosome 13"/>
</dbReference>
<dbReference type="Gene3D" id="2.30.29.30">
    <property type="entry name" value="Pleckstrin-homology domain (PH domain)/Phosphotyrosine-binding domain (PTB)"/>
    <property type="match status" value="1"/>
</dbReference>
<reference evidence="17 18" key="2">
    <citation type="submission" date="2017-04" db="EMBL/GenBank/DDBJ databases">
        <title>CpG methylation of centromeres and impact of large insertions on vertebrate speciation.</title>
        <authorList>
            <person name="Ichikawa K."/>
            <person name="Yoshimura J."/>
            <person name="Morishita S."/>
        </authorList>
    </citation>
    <scope>NUCLEOTIDE SEQUENCE</scope>
    <source>
        <strain evidence="17 18">HNI</strain>
    </source>
</reference>
<dbReference type="SUPFAM" id="SSF109843">
    <property type="entry name" value="CAPPD, an extracellular domain of amyloid beta A4 protein"/>
    <property type="match status" value="1"/>
</dbReference>
<sequence>ALPLSFFFFFVSLQALAANAGTGFAVAEPQVAMFCGKLNMHVNIQTGRWEPDPSGTKSCIRTKEGVLQYCQEVYPELQITNVVEANQPIQIKNWCRREKKVCKGHDHIVVPFKCLVGEFVSDILLVPEKCKFFHKERMDICVSHQQWHGVAKEACTKSSMVLHSYGMLVPCGVDMFRGTEYVCCPSSHIGEATPAPLPSQEDDEEEQIEDEEVRVDEDEDEEEDEDEYHYVYEDEEEDKEEEKKDGSRMSKDQDEDKIVEEVKGFAAPRWPVDLTPCPLAAVCTLEAETGPCRASMPRWHFDLSQRKCVRFIYGGCAGNRNNFDSEEYCMAVCKPLPPTPQPTDDVDIYFETPADDKEHSRFQKAKEQLEIRHRNRMERVRKEWEEADRQAKNLPKAERQTLIQHFQAMVESLEEEAASEKQQLVATHLARVEAMLNDRRRLALENYLAALQADPPKPHRILQALRKYVRAENKDRQHTIRHYQHVLAVDPEKAAQMKSQVMTHLRVIEERMNQSLSLLYKVPYVAEEIQDEIDELLQEQKADMDQFLSSISESQPDVTVSSEESVEVPISEGKPYRPIQVSSLGSQPEPEGSAMAGMDGLIGAEERIINRNPKMGENVVSTSCTSSSSILLLSAPVFDLTLRDETYRPLGEDFSFGSSTLIGLLVIAVAIATVIVISLVLLRKRQYGTISHGIVEVDPMLTPEERHLNKMQNHGYENPTYKYLEQMQV</sequence>
<evidence type="ECO:0000256" key="6">
    <source>
        <dbReference type="ARBA" id="ARBA00023008"/>
    </source>
</evidence>
<dbReference type="Pfam" id="PF00014">
    <property type="entry name" value="Kunitz_BPTI"/>
    <property type="match status" value="1"/>
</dbReference>
<keyword evidence="9" id="KW-0325">Glycoprotein</keyword>
<dbReference type="SMART" id="SM00006">
    <property type="entry name" value="A4_EXTRA"/>
    <property type="match status" value="1"/>
</dbReference>
<dbReference type="InterPro" id="IPR036880">
    <property type="entry name" value="Kunitz_BPTI_sf"/>
</dbReference>
<accession>A0A3P9L4V7</accession>
<dbReference type="PROSITE" id="PS50279">
    <property type="entry name" value="BPTI_KUNITZ_2"/>
    <property type="match status" value="1"/>
</dbReference>
<comment type="similarity">
    <text evidence="10">Belongs to the APP family.</text>
</comment>
<feature type="disulfide bond" evidence="10">
    <location>
        <begin position="70"/>
        <end position="114"/>
    </location>
</feature>
<dbReference type="GO" id="GO:0016020">
    <property type="term" value="C:membrane"/>
    <property type="evidence" value="ECO:0007669"/>
    <property type="project" value="UniProtKB-SubCell"/>
</dbReference>
<evidence type="ECO:0000256" key="2">
    <source>
        <dbReference type="ARBA" id="ARBA00022692"/>
    </source>
</evidence>
<dbReference type="CDD" id="cd21709">
    <property type="entry name" value="JMTM_APLP2"/>
    <property type="match status" value="1"/>
</dbReference>
<dbReference type="CDD" id="cd22607">
    <property type="entry name" value="Kunitz_ABPP-like"/>
    <property type="match status" value="1"/>
</dbReference>
<feature type="region of interest" description="GFLD subdomain" evidence="10">
    <location>
        <begin position="25"/>
        <end position="120"/>
    </location>
</feature>
<feature type="compositionally biased region" description="Basic and acidic residues" evidence="11">
    <location>
        <begin position="241"/>
        <end position="256"/>
    </location>
</feature>
<evidence type="ECO:0000256" key="12">
    <source>
        <dbReference type="SAM" id="Phobius"/>
    </source>
</evidence>
<evidence type="ECO:0000256" key="7">
    <source>
        <dbReference type="ARBA" id="ARBA00023136"/>
    </source>
</evidence>
<dbReference type="Gene3D" id="4.10.410.10">
    <property type="entry name" value="Pancreatic trypsin inhibitor Kunitz domain"/>
    <property type="match status" value="1"/>
</dbReference>
<dbReference type="Pfam" id="PF12924">
    <property type="entry name" value="APP_Cu_bd"/>
    <property type="match status" value="1"/>
</dbReference>
<keyword evidence="8 10" id="KW-1015">Disulfide bond</keyword>
<proteinExistence type="inferred from homology"/>
<reference key="1">
    <citation type="journal article" date="2007" name="Nature">
        <title>The medaka draft genome and insights into vertebrate genome evolution.</title>
        <authorList>
            <person name="Kasahara M."/>
            <person name="Naruse K."/>
            <person name="Sasaki S."/>
            <person name="Nakatani Y."/>
            <person name="Qu W."/>
            <person name="Ahsan B."/>
            <person name="Yamada T."/>
            <person name="Nagayasu Y."/>
            <person name="Doi K."/>
            <person name="Kasai Y."/>
            <person name="Jindo T."/>
            <person name="Kobayashi D."/>
            <person name="Shimada A."/>
            <person name="Toyoda A."/>
            <person name="Kuroki Y."/>
            <person name="Fujiyama A."/>
            <person name="Sasaki T."/>
            <person name="Shimizu A."/>
            <person name="Asakawa S."/>
            <person name="Shimizu N."/>
            <person name="Hashimoto S."/>
            <person name="Yang J."/>
            <person name="Lee Y."/>
            <person name="Matsushima K."/>
            <person name="Sugano S."/>
            <person name="Sakaizumi M."/>
            <person name="Narita T."/>
            <person name="Ohishi K."/>
            <person name="Haga S."/>
            <person name="Ohta F."/>
            <person name="Nomoto H."/>
            <person name="Nogata K."/>
            <person name="Morishita T."/>
            <person name="Endo T."/>
            <person name="Shin-I T."/>
            <person name="Takeda H."/>
            <person name="Morishita S."/>
            <person name="Kohara Y."/>
        </authorList>
    </citation>
    <scope>NUCLEOTIDE SEQUENCE [LARGE SCALE GENOMIC DNA]</scope>
    <source>
        <strain>Hd-rR</strain>
    </source>
</reference>
<evidence type="ECO:0000256" key="5">
    <source>
        <dbReference type="ARBA" id="ARBA00022989"/>
    </source>
</evidence>
<keyword evidence="7 12" id="KW-0472">Membrane</keyword>
<dbReference type="InterPro" id="IPR019745">
    <property type="entry name" value="Amyloid_glyco_intracell_CS"/>
</dbReference>
<feature type="signal peptide" evidence="13">
    <location>
        <begin position="1"/>
        <end position="17"/>
    </location>
</feature>
<dbReference type="Pfam" id="PF02177">
    <property type="entry name" value="APP_N"/>
    <property type="match status" value="1"/>
</dbReference>
<evidence type="ECO:0000256" key="3">
    <source>
        <dbReference type="ARBA" id="ARBA00022723"/>
    </source>
</evidence>
<feature type="domain" description="BPTI/Kunitz inhibitor" evidence="14">
    <location>
        <begin position="283"/>
        <end position="333"/>
    </location>
</feature>
<dbReference type="InterPro" id="IPR036669">
    <property type="entry name" value="Amyloid_Cu-bd_sf"/>
</dbReference>
<dbReference type="Ensembl" id="ENSORLT00020023832.1">
    <property type="protein sequence ID" value="ENSORLP00020015730.1"/>
    <property type="gene ID" value="ENSORLG00020016933.1"/>
</dbReference>
<evidence type="ECO:0000259" key="16">
    <source>
        <dbReference type="PROSITE" id="PS51870"/>
    </source>
</evidence>
<feature type="compositionally biased region" description="Acidic residues" evidence="11">
    <location>
        <begin position="200"/>
        <end position="240"/>
    </location>
</feature>
<dbReference type="Pfam" id="PF12925">
    <property type="entry name" value="APP_E2"/>
    <property type="match status" value="1"/>
</dbReference>